<dbReference type="Gene3D" id="1.20.1050.130">
    <property type="match status" value="1"/>
</dbReference>
<dbReference type="InParanoid" id="A0A482XJM2"/>
<dbReference type="SFLD" id="SFLDS00019">
    <property type="entry name" value="Glutathione_Transferase_(cytos"/>
    <property type="match status" value="1"/>
</dbReference>
<evidence type="ECO:0000256" key="4">
    <source>
        <dbReference type="ARBA" id="ARBA00047960"/>
    </source>
</evidence>
<comment type="similarity">
    <text evidence="3">Belongs to the GST superfamily. Sigma family.</text>
</comment>
<dbReference type="InterPro" id="IPR036282">
    <property type="entry name" value="Glutathione-S-Trfase_C_sf"/>
</dbReference>
<organism evidence="7 8">
    <name type="scientific">Laodelphax striatellus</name>
    <name type="common">Small brown planthopper</name>
    <name type="synonym">Delphax striatella</name>
    <dbReference type="NCBI Taxonomy" id="195883"/>
    <lineage>
        <taxon>Eukaryota</taxon>
        <taxon>Metazoa</taxon>
        <taxon>Ecdysozoa</taxon>
        <taxon>Arthropoda</taxon>
        <taxon>Hexapoda</taxon>
        <taxon>Insecta</taxon>
        <taxon>Pterygota</taxon>
        <taxon>Neoptera</taxon>
        <taxon>Paraneoptera</taxon>
        <taxon>Hemiptera</taxon>
        <taxon>Auchenorrhyncha</taxon>
        <taxon>Fulgoroidea</taxon>
        <taxon>Delphacidae</taxon>
        <taxon>Criomorphinae</taxon>
        <taxon>Laodelphax</taxon>
    </lineage>
</organism>
<dbReference type="PANTHER" id="PTHR11571:SF224">
    <property type="entry name" value="HEMATOPOIETIC PROSTAGLANDIN D SYNTHASE"/>
    <property type="match status" value="1"/>
</dbReference>
<keyword evidence="2" id="KW-0808">Transferase</keyword>
<dbReference type="InterPro" id="IPR050213">
    <property type="entry name" value="GST_superfamily"/>
</dbReference>
<dbReference type="AlphaFoldDB" id="A0A482XJM2"/>
<proteinExistence type="inferred from homology"/>
<dbReference type="SMR" id="A0A482XJM2"/>
<dbReference type="SFLD" id="SFLDG01205">
    <property type="entry name" value="AMPS.1"/>
    <property type="match status" value="1"/>
</dbReference>
<evidence type="ECO:0000259" key="6">
    <source>
        <dbReference type="PROSITE" id="PS50405"/>
    </source>
</evidence>
<dbReference type="GO" id="GO:0004364">
    <property type="term" value="F:glutathione transferase activity"/>
    <property type="evidence" value="ECO:0007669"/>
    <property type="project" value="UniProtKB-EC"/>
</dbReference>
<accession>A0A482XJM2</accession>
<dbReference type="SUPFAM" id="SSF52833">
    <property type="entry name" value="Thioredoxin-like"/>
    <property type="match status" value="1"/>
</dbReference>
<dbReference type="CDD" id="cd03192">
    <property type="entry name" value="GST_C_Sigma_like"/>
    <property type="match status" value="1"/>
</dbReference>
<dbReference type="InterPro" id="IPR010987">
    <property type="entry name" value="Glutathione-S-Trfase_C-like"/>
</dbReference>
<dbReference type="OrthoDB" id="414243at2759"/>
<dbReference type="PROSITE" id="PS50404">
    <property type="entry name" value="GST_NTER"/>
    <property type="match status" value="1"/>
</dbReference>
<dbReference type="SFLD" id="SFLDG00363">
    <property type="entry name" value="AMPS_(cytGST):_Alpha-__Mu-__Pi"/>
    <property type="match status" value="1"/>
</dbReference>
<dbReference type="InterPro" id="IPR004046">
    <property type="entry name" value="GST_C"/>
</dbReference>
<feature type="domain" description="GST C-terminal" evidence="6">
    <location>
        <begin position="176"/>
        <end position="298"/>
    </location>
</feature>
<gene>
    <name evidence="7" type="ORF">LSTR_LSTR010813</name>
</gene>
<dbReference type="InterPro" id="IPR040079">
    <property type="entry name" value="Glutathione_S-Trfase"/>
</dbReference>
<dbReference type="CDD" id="cd03039">
    <property type="entry name" value="GST_N_Sigma_like"/>
    <property type="match status" value="1"/>
</dbReference>
<protein>
    <recommendedName>
        <fullName evidence="1">glutathione transferase</fullName>
        <ecNumber evidence="1">2.5.1.18</ecNumber>
    </recommendedName>
</protein>
<dbReference type="PROSITE" id="PS50405">
    <property type="entry name" value="GST_CTER"/>
    <property type="match status" value="1"/>
</dbReference>
<dbReference type="EC" id="2.5.1.18" evidence="1"/>
<comment type="caution">
    <text evidence="7">The sequence shown here is derived from an EMBL/GenBank/DDBJ whole genome shotgun (WGS) entry which is preliminary data.</text>
</comment>
<dbReference type="Pfam" id="PF02798">
    <property type="entry name" value="GST_N"/>
    <property type="match status" value="1"/>
</dbReference>
<dbReference type="EMBL" id="QKKF02007782">
    <property type="protein sequence ID" value="RZF45857.1"/>
    <property type="molecule type" value="Genomic_DNA"/>
</dbReference>
<dbReference type="InterPro" id="IPR036249">
    <property type="entry name" value="Thioredoxin-like_sf"/>
</dbReference>
<dbReference type="InterPro" id="IPR004045">
    <property type="entry name" value="Glutathione_S-Trfase_N"/>
</dbReference>
<dbReference type="Pfam" id="PF14497">
    <property type="entry name" value="GST_C_3"/>
    <property type="match status" value="1"/>
</dbReference>
<dbReference type="Proteomes" id="UP000291343">
    <property type="component" value="Unassembled WGS sequence"/>
</dbReference>
<evidence type="ECO:0000259" key="5">
    <source>
        <dbReference type="PROSITE" id="PS50404"/>
    </source>
</evidence>
<dbReference type="STRING" id="195883.A0A482XJM2"/>
<dbReference type="SUPFAM" id="SSF47616">
    <property type="entry name" value="GST C-terminal domain-like"/>
    <property type="match status" value="1"/>
</dbReference>
<evidence type="ECO:0000256" key="2">
    <source>
        <dbReference type="ARBA" id="ARBA00022679"/>
    </source>
</evidence>
<dbReference type="PANTHER" id="PTHR11571">
    <property type="entry name" value="GLUTATHIONE S-TRANSFERASE"/>
    <property type="match status" value="1"/>
</dbReference>
<evidence type="ECO:0000313" key="8">
    <source>
        <dbReference type="Proteomes" id="UP000291343"/>
    </source>
</evidence>
<dbReference type="FunFam" id="3.40.30.10:FF:000035">
    <property type="entry name" value="hematopoietic prostaglandin D synthase"/>
    <property type="match status" value="1"/>
</dbReference>
<comment type="catalytic activity">
    <reaction evidence="4">
        <text>RX + glutathione = an S-substituted glutathione + a halide anion + H(+)</text>
        <dbReference type="Rhea" id="RHEA:16437"/>
        <dbReference type="ChEBI" id="CHEBI:15378"/>
        <dbReference type="ChEBI" id="CHEBI:16042"/>
        <dbReference type="ChEBI" id="CHEBI:17792"/>
        <dbReference type="ChEBI" id="CHEBI:57925"/>
        <dbReference type="ChEBI" id="CHEBI:90779"/>
        <dbReference type="EC" id="2.5.1.18"/>
    </reaction>
</comment>
<dbReference type="GO" id="GO:0004602">
    <property type="term" value="F:glutathione peroxidase activity"/>
    <property type="evidence" value="ECO:0007669"/>
    <property type="project" value="UniProtKB-ARBA"/>
</dbReference>
<evidence type="ECO:0000256" key="3">
    <source>
        <dbReference type="ARBA" id="ARBA00038317"/>
    </source>
</evidence>
<evidence type="ECO:0000256" key="1">
    <source>
        <dbReference type="ARBA" id="ARBA00012452"/>
    </source>
</evidence>
<dbReference type="GO" id="GO:0006749">
    <property type="term" value="P:glutathione metabolic process"/>
    <property type="evidence" value="ECO:0007669"/>
    <property type="project" value="TreeGrafter"/>
</dbReference>
<dbReference type="FunFam" id="1.20.1050.10:FF:000030">
    <property type="entry name" value="Glutathione S-transferase S1"/>
    <property type="match status" value="1"/>
</dbReference>
<sequence>MFPRLNDGGSAERREPAELILQSLKITDRQTIIASLSSSLGAALERFQGEVKFEQEREILAATGFPGFLTRLLSSAVASSGWGRSYLLCQEIGMAPSRYKLIYFNARGRAEHIRFIFAYAGVEYTDHRIVKEKWPEIKRSTPFGMLPVLEVDGKAVCQSNAVARFLARQYNLAGKDEWEALQCDSLVDTLGDLKQVLWYYRSEQDPIKKEERRATLLKETIPFYLKKFEKVISENGGFSVGNSITWTDFVFAVSLENFELIFGKDSLEPYPHLRKLKEKVFALPSIKAWIDKRPQTEF</sequence>
<reference evidence="7 8" key="1">
    <citation type="journal article" date="2017" name="Gigascience">
        <title>Genome sequence of the small brown planthopper, Laodelphax striatellus.</title>
        <authorList>
            <person name="Zhu J."/>
            <person name="Jiang F."/>
            <person name="Wang X."/>
            <person name="Yang P."/>
            <person name="Bao Y."/>
            <person name="Zhao W."/>
            <person name="Wang W."/>
            <person name="Lu H."/>
            <person name="Wang Q."/>
            <person name="Cui N."/>
            <person name="Li J."/>
            <person name="Chen X."/>
            <person name="Luo L."/>
            <person name="Yu J."/>
            <person name="Kang L."/>
            <person name="Cui F."/>
        </authorList>
    </citation>
    <scope>NUCLEOTIDE SEQUENCE [LARGE SCALE GENOMIC DNA]</scope>
    <source>
        <strain evidence="7">Lst14</strain>
    </source>
</reference>
<name>A0A482XJM2_LAOST</name>
<keyword evidence="8" id="KW-1185">Reference proteome</keyword>
<evidence type="ECO:0000313" key="7">
    <source>
        <dbReference type="EMBL" id="RZF45857.1"/>
    </source>
</evidence>
<feature type="domain" description="GST N-terminal" evidence="5">
    <location>
        <begin position="97"/>
        <end position="174"/>
    </location>
</feature>